<evidence type="ECO:0000313" key="3">
    <source>
        <dbReference type="Proteomes" id="UP000826195"/>
    </source>
</evidence>
<keyword evidence="3" id="KW-1185">Reference proteome</keyword>
<dbReference type="InterPro" id="IPR029063">
    <property type="entry name" value="SAM-dependent_MTases_sf"/>
</dbReference>
<proteinExistence type="predicted"/>
<feature type="domain" description="Anamorsin N-terminal" evidence="1">
    <location>
        <begin position="11"/>
        <end position="156"/>
    </location>
</feature>
<dbReference type="Pfam" id="PF20922">
    <property type="entry name" value="Anamorsin_N"/>
    <property type="match status" value="1"/>
</dbReference>
<dbReference type="InterPro" id="IPR049011">
    <property type="entry name" value="Anamorsin_N_metazoan"/>
</dbReference>
<protein>
    <recommendedName>
        <fullName evidence="1">Anamorsin N-terminal domain-containing protein</fullName>
    </recommendedName>
</protein>
<gene>
    <name evidence="2" type="ORF">KQX54_017030</name>
</gene>
<accession>A0AAV7J4W1</accession>
<comment type="caution">
    <text evidence="2">The sequence shown here is derived from an EMBL/GenBank/DDBJ whole genome shotgun (WGS) entry which is preliminary data.</text>
</comment>
<evidence type="ECO:0000313" key="2">
    <source>
        <dbReference type="EMBL" id="KAH0567970.1"/>
    </source>
</evidence>
<dbReference type="EMBL" id="JAHXZJ010000001">
    <property type="protein sequence ID" value="KAH0567970.1"/>
    <property type="molecule type" value="Genomic_DNA"/>
</dbReference>
<reference evidence="2 3" key="1">
    <citation type="journal article" date="2021" name="J. Hered.">
        <title>A chromosome-level genome assembly of the parasitoid wasp, Cotesia glomerata (Hymenoptera: Braconidae).</title>
        <authorList>
            <person name="Pinto B.J."/>
            <person name="Weis J.J."/>
            <person name="Gamble T."/>
            <person name="Ode P.J."/>
            <person name="Paul R."/>
            <person name="Zaspel J.M."/>
        </authorList>
    </citation>
    <scope>NUCLEOTIDE SEQUENCE [LARGE SCALE GENOMIC DNA]</scope>
    <source>
        <strain evidence="2">CgM1</strain>
    </source>
</reference>
<dbReference type="Gene3D" id="3.40.50.150">
    <property type="entry name" value="Vaccinia Virus protein VP39"/>
    <property type="match status" value="1"/>
</dbReference>
<name>A0AAV7J4W1_COTGL</name>
<dbReference type="Proteomes" id="UP000826195">
    <property type="component" value="Unassembled WGS sequence"/>
</dbReference>
<evidence type="ECO:0000259" key="1">
    <source>
        <dbReference type="Pfam" id="PF20922"/>
    </source>
</evidence>
<dbReference type="AlphaFoldDB" id="A0AAV7J4W1"/>
<organism evidence="2 3">
    <name type="scientific">Cotesia glomerata</name>
    <name type="common">Lepidopteran parasitic wasp</name>
    <name type="synonym">Apanteles glomeratus</name>
    <dbReference type="NCBI Taxonomy" id="32391"/>
    <lineage>
        <taxon>Eukaryota</taxon>
        <taxon>Metazoa</taxon>
        <taxon>Ecdysozoa</taxon>
        <taxon>Arthropoda</taxon>
        <taxon>Hexapoda</taxon>
        <taxon>Insecta</taxon>
        <taxon>Pterygota</taxon>
        <taxon>Neoptera</taxon>
        <taxon>Endopterygota</taxon>
        <taxon>Hymenoptera</taxon>
        <taxon>Apocrita</taxon>
        <taxon>Ichneumonoidea</taxon>
        <taxon>Braconidae</taxon>
        <taxon>Microgastrinae</taxon>
        <taxon>Cotesia</taxon>
    </lineage>
</organism>
<sequence>MFLLKPNTKILIIVDFNKINEANDFVQEITQTTNFSTKITVTHPTEVQKVLSGCENSEYDLILSFTSELTSLNKLLLVLKPGCPILLHKLVDPLQIDKIEELCADKITKLKLSGFRFKEIVTSDFTSKWELSKVFSTFNESFKICQVIGEKPSYEVVLYPCSLNPQRTNQQLDRRKFLQSESPCAFGPFEINLEVETLIFVLRCLHFLHLMNLNMDE</sequence>